<feature type="transmembrane region" description="Helical" evidence="1">
    <location>
        <begin position="122"/>
        <end position="148"/>
    </location>
</feature>
<reference evidence="3 4" key="1">
    <citation type="journal article" date="2014" name="Genome Announc.">
        <title>Draft Genome Sequence of Magnetospirillum sp. Strain SO-1, a Freshwater Magnetotactic Bacterium Isolated from the Ol'khovka River, Russia.</title>
        <authorList>
            <person name="Grouzdev D.S."/>
            <person name="Dziuba M.V."/>
            <person name="Sukhacheva M.S."/>
            <person name="Mardanov A.V."/>
            <person name="Beletskiy A.V."/>
            <person name="Kuznetsov B.B."/>
            <person name="Skryabin K.G."/>
        </authorList>
    </citation>
    <scope>NUCLEOTIDE SEQUENCE [LARGE SCALE GENOMIC DNA]</scope>
    <source>
        <strain evidence="3 4">SO-1</strain>
    </source>
</reference>
<comment type="caution">
    <text evidence="3">The sequence shown here is derived from an EMBL/GenBank/DDBJ whole genome shotgun (WGS) entry which is preliminary data.</text>
</comment>
<gene>
    <name evidence="3" type="ORF">H261_11074</name>
</gene>
<organism evidence="3 4">
    <name type="scientific">Paramagnetospirillum caucaseum</name>
    <dbReference type="NCBI Taxonomy" id="1244869"/>
    <lineage>
        <taxon>Bacteria</taxon>
        <taxon>Pseudomonadati</taxon>
        <taxon>Pseudomonadota</taxon>
        <taxon>Alphaproteobacteria</taxon>
        <taxon>Rhodospirillales</taxon>
        <taxon>Magnetospirillaceae</taxon>
        <taxon>Paramagnetospirillum</taxon>
    </lineage>
</organism>
<evidence type="ECO:0000313" key="3">
    <source>
        <dbReference type="EMBL" id="EME69942.1"/>
    </source>
</evidence>
<feature type="transmembrane region" description="Helical" evidence="1">
    <location>
        <begin position="89"/>
        <end position="110"/>
    </location>
</feature>
<accession>M2ZRI3</accession>
<dbReference type="STRING" id="1244869.H261_11074"/>
<keyword evidence="1" id="KW-0472">Membrane</keyword>
<dbReference type="AlphaFoldDB" id="M2ZRI3"/>
<dbReference type="eggNOG" id="COG4733">
    <property type="taxonomic scope" value="Bacteria"/>
</dbReference>
<name>M2ZRI3_9PROT</name>
<proteinExistence type="predicted"/>
<sequence length="786" mass="85571">MRARVTLVADAFNPLRSMQVVEVSEHLTIRTFLDGRGIKEFPVPTICLRNGRPLLRRDWAGTVIDHDNIVAFIAQPLGGGGGGGGKNPLTTVLMVAVMVVAMVLGQYYVGPMLASSLGVTSAAGIATVGAISTAAIASVGMMAVGALVSAPSPATPSLNWGGGGGVAPSPTYSLTASGNQARLGQPIPEIFGRHKVVFDLAATPYQEYVAGEQYLFQLHCIGVGQYRLDALMIDDTPLASFEEVQYQVVPPGAAVTLMDAWVVTAVEVAGQELKGPNQLTNGETGWVGPFVANPAATTAHHIGIDVVFTNGLYYANNSGTLDPKTVNWEVWGRRIDDLGAALGDFILLAAETYTAATNTQIRLSYKYAVASARWEVRLRRINDRDQDGRTAHEIRWGEMRSYLEGSPDYGDVTLLAIKMRATDNLSQRSSRLINGIVTRKLPIWSPDTGWSEPVPTQAIAPVAAYIMRAANGAQLADTRQDLDMLWRLHSVWEARGDRFSGVFDTTTTAWEALVKVLRTGRAAPYQQGGIVRYIRDEPRTLPAALFNGRNIVRGSFAIEYVMPGEDTADAVTVEFFDEITWKIAEITAAQRGGAIRVLTPSEMINAPPEKPGRVQMFGITNRDHAGREACFLVACNIYRRRLPTWKTELDGMILSYGELVAVSHPMPAWGQGGELVEWDETAGILTLSEPVRWSDGQAHFMALRRRDGRLDDPVEIEPAPGGDPFQIRALDPLPITPDTGGDRERTYYALGPGTTWAQRVLVRSLRPRSRQVEISGICEDDRVHVN</sequence>
<dbReference type="NCBIfam" id="NF040662">
    <property type="entry name" value="attach_TipJ_rel"/>
    <property type="match status" value="1"/>
</dbReference>
<dbReference type="InterPro" id="IPR055385">
    <property type="entry name" value="GpJ_HDII-ins2"/>
</dbReference>
<evidence type="ECO:0000259" key="2">
    <source>
        <dbReference type="Pfam" id="PF24801"/>
    </source>
</evidence>
<dbReference type="PATRIC" id="fig|1244869.3.peg.2233"/>
<keyword evidence="1" id="KW-1133">Transmembrane helix</keyword>
<evidence type="ECO:0000256" key="1">
    <source>
        <dbReference type="SAM" id="Phobius"/>
    </source>
</evidence>
<keyword evidence="4" id="KW-1185">Reference proteome</keyword>
<dbReference type="Proteomes" id="UP000011744">
    <property type="component" value="Unassembled WGS sequence"/>
</dbReference>
<dbReference type="OrthoDB" id="7349961at2"/>
<feature type="domain" description="Tip attachment protein J HDII-ins2" evidence="2">
    <location>
        <begin position="289"/>
        <end position="402"/>
    </location>
</feature>
<dbReference type="RefSeq" id="WP_008617408.1">
    <property type="nucleotide sequence ID" value="NZ_AONQ01000025.1"/>
</dbReference>
<keyword evidence="1" id="KW-0812">Transmembrane</keyword>
<evidence type="ECO:0000313" key="4">
    <source>
        <dbReference type="Proteomes" id="UP000011744"/>
    </source>
</evidence>
<dbReference type="Pfam" id="PF24801">
    <property type="entry name" value="FNIII-A_GpJ"/>
    <property type="match status" value="1"/>
</dbReference>
<dbReference type="EMBL" id="AONQ01000025">
    <property type="protein sequence ID" value="EME69942.1"/>
    <property type="molecule type" value="Genomic_DNA"/>
</dbReference>
<protein>
    <recommendedName>
        <fullName evidence="2">Tip attachment protein J HDII-ins2 domain-containing protein</fullName>
    </recommendedName>
</protein>